<evidence type="ECO:0000256" key="3">
    <source>
        <dbReference type="ARBA" id="ARBA00022701"/>
    </source>
</evidence>
<sequence>MGNRGMEDLIPLVNRLQDAFSAIGQNADLDLPQIAVVGGQSAGKSSVLENFVGRDFLPRGSGIVTRRPLVLQLVNSTTAEYAEFLHCKGKKFTDFEEVRLEIEAETDRVTGTNKGISPVPINLRVYSPHVLNLTLVDLPGMTKVPVGDQPPDIEFQIRDMLMQFVTKENCLILAVSPANSDLANSDALKIAKEVDPQGQRTIGVITKLDLMDEGTDARDVLENKLLPLRRGYIGVVNRSQKDIDGKKDITAALAAERKFFLSHPSYRHLADRMGTPYLQKVLNQQLTNHIRDTLPGLRNKLQSQLLSIEKEVDEYKNFRPDDPARKTKALLQMVQQFAVDFEKRIEGSGDQIDTYELSGGARINRIFHERFPFELVKMEFDEKELRREISYAIKNIHGIRTGLFTPDMAFETIVKKQVKKIREPCLKCVDMVISELISTVRQCTKKPGRLPSTPVLRPPTRLLPFRPLLSLLLGCRTGLFTPDLAFEATVKKQVQKLKEPSIKCVDMVVSELTSTIRKCSEKLQQYPRLREEMERIVTTHIREREGRTKEQVPAVMLLIDIELAYMNTNHEDFIGFANAQQRSNQMNKKKTSGNQLLWLLLLVAMVTSLQDEILVIRKGWLTINNIGIMKGGSKEYWFVLTAENLSWYKDDEEKEKKYMLSVDNLKLRDVEKGFMSSKHIFALFNTEQRNVYKDYRQLELACETQEEVDSWKASFLRAGVYPERVGLLGGGGGGGHTDVSSVVLTWAFRTRRKASETEENGSDSFMHSMDPQLERQVETIRNLVDSYMAIVNKTVRDLMPKTIMHLMINNTKEFIFSELLANLYSCGDQNTLMEESAEQAQRRDEMLRMYHALKEALSIIGDINTTTVSTPMPPPVDDSWLQVQSVPAGRRSPTSSPTPQRRAPAVPPARPGSRGPAPGPPPAGSALGGAPPVPSRPGASPDPFGPPPQVPSRPNRAPPGVPRITISDP</sequence>
<keyword evidence="2" id="KW-0254">Endocytosis</keyword>
<evidence type="ECO:0000256" key="8">
    <source>
        <dbReference type="RuleBase" id="RU003932"/>
    </source>
</evidence>
<evidence type="ECO:0000313" key="14">
    <source>
        <dbReference type="Proteomes" id="UP001623349"/>
    </source>
</evidence>
<dbReference type="EMBL" id="BAAFST010000002">
    <property type="protein sequence ID" value="GAB1286225.1"/>
    <property type="molecule type" value="Genomic_DNA"/>
</dbReference>
<dbReference type="PANTHER" id="PTHR11566">
    <property type="entry name" value="DYNAMIN"/>
    <property type="match status" value="1"/>
</dbReference>
<name>A0ABQ0EGM6_APOSI</name>
<dbReference type="InterPro" id="IPR020850">
    <property type="entry name" value="GED_dom"/>
</dbReference>
<feature type="region of interest" description="Disordered" evidence="9">
    <location>
        <begin position="885"/>
        <end position="969"/>
    </location>
</feature>
<keyword evidence="14" id="KW-1185">Reference proteome</keyword>
<dbReference type="InterPro" id="IPR030381">
    <property type="entry name" value="G_DYNAMIN_dom"/>
</dbReference>
<dbReference type="Pfam" id="PF00350">
    <property type="entry name" value="Dynamin_N"/>
    <property type="match status" value="1"/>
</dbReference>
<keyword evidence="4 8" id="KW-0547">Nucleotide-binding</keyword>
<dbReference type="Gene3D" id="3.40.50.300">
    <property type="entry name" value="P-loop containing nucleotide triphosphate hydrolases"/>
    <property type="match status" value="1"/>
</dbReference>
<accession>A0ABQ0EGM6</accession>
<protein>
    <recommendedName>
        <fullName evidence="1">dynamin GTPase</fullName>
        <ecNumber evidence="1">3.6.5.5</ecNumber>
    </recommendedName>
</protein>
<dbReference type="Proteomes" id="UP001623349">
    <property type="component" value="Unassembled WGS sequence"/>
</dbReference>
<feature type="domain" description="GED" evidence="11">
    <location>
        <begin position="777"/>
        <end position="868"/>
    </location>
</feature>
<evidence type="ECO:0000259" key="10">
    <source>
        <dbReference type="PROSITE" id="PS50003"/>
    </source>
</evidence>
<keyword evidence="6 8" id="KW-0342">GTP-binding</keyword>
<feature type="compositionally biased region" description="Pro residues" evidence="9">
    <location>
        <begin position="943"/>
        <end position="961"/>
    </location>
</feature>
<dbReference type="InterPro" id="IPR045063">
    <property type="entry name" value="Dynamin_N"/>
</dbReference>
<dbReference type="CDD" id="cd08771">
    <property type="entry name" value="DLP_1"/>
    <property type="match status" value="1"/>
</dbReference>
<comment type="similarity">
    <text evidence="8">Belongs to the TRAFAC class dynamin-like GTPase superfamily. Dynamin/Fzo/YdjA family.</text>
</comment>
<evidence type="ECO:0000259" key="11">
    <source>
        <dbReference type="PROSITE" id="PS51388"/>
    </source>
</evidence>
<dbReference type="InterPro" id="IPR003130">
    <property type="entry name" value="GED"/>
</dbReference>
<dbReference type="PANTHER" id="PTHR11566:SF32">
    <property type="entry name" value="DYNAMIN-1"/>
    <property type="match status" value="1"/>
</dbReference>
<evidence type="ECO:0000259" key="12">
    <source>
        <dbReference type="PROSITE" id="PS51718"/>
    </source>
</evidence>
<dbReference type="PROSITE" id="PS51388">
    <property type="entry name" value="GED"/>
    <property type="match status" value="1"/>
</dbReference>
<evidence type="ECO:0000256" key="9">
    <source>
        <dbReference type="SAM" id="MobiDB-lite"/>
    </source>
</evidence>
<dbReference type="InterPro" id="IPR027417">
    <property type="entry name" value="P-loop_NTPase"/>
</dbReference>
<dbReference type="InterPro" id="IPR011993">
    <property type="entry name" value="PH-like_dom_sf"/>
</dbReference>
<evidence type="ECO:0000256" key="4">
    <source>
        <dbReference type="ARBA" id="ARBA00022741"/>
    </source>
</evidence>
<dbReference type="SUPFAM" id="SSF50729">
    <property type="entry name" value="PH domain-like"/>
    <property type="match status" value="1"/>
</dbReference>
<dbReference type="Pfam" id="PF02212">
    <property type="entry name" value="GED"/>
    <property type="match status" value="1"/>
</dbReference>
<dbReference type="SUPFAM" id="SSF52540">
    <property type="entry name" value="P-loop containing nucleoside triphosphate hydrolases"/>
    <property type="match status" value="1"/>
</dbReference>
<feature type="domain" description="PH" evidence="10">
    <location>
        <begin position="614"/>
        <end position="720"/>
    </location>
</feature>
<dbReference type="SMART" id="SM00302">
    <property type="entry name" value="GED"/>
    <property type="match status" value="1"/>
</dbReference>
<dbReference type="PROSITE" id="PS00410">
    <property type="entry name" value="G_DYNAMIN_1"/>
    <property type="match status" value="1"/>
</dbReference>
<dbReference type="SMART" id="SM00053">
    <property type="entry name" value="DYNc"/>
    <property type="match status" value="1"/>
</dbReference>
<keyword evidence="3" id="KW-0493">Microtubule</keyword>
<evidence type="ECO:0000256" key="7">
    <source>
        <dbReference type="ARBA" id="ARBA00023175"/>
    </source>
</evidence>
<evidence type="ECO:0000256" key="6">
    <source>
        <dbReference type="ARBA" id="ARBA00023134"/>
    </source>
</evidence>
<dbReference type="InterPro" id="IPR001401">
    <property type="entry name" value="Dynamin_GTPase"/>
</dbReference>
<comment type="caution">
    <text evidence="13">The sequence shown here is derived from an EMBL/GenBank/DDBJ whole genome shotgun (WGS) entry which is preliminary data.</text>
</comment>
<dbReference type="Gene3D" id="1.20.120.1240">
    <property type="entry name" value="Dynamin, middle domain"/>
    <property type="match status" value="3"/>
</dbReference>
<dbReference type="Pfam" id="PF01031">
    <property type="entry name" value="Dynamin_M"/>
    <property type="match status" value="2"/>
</dbReference>
<feature type="domain" description="Dynamin-type G" evidence="12">
    <location>
        <begin position="28"/>
        <end position="295"/>
    </location>
</feature>
<dbReference type="InterPro" id="IPR001849">
    <property type="entry name" value="PH_domain"/>
</dbReference>
<dbReference type="EC" id="3.6.5.5" evidence="1"/>
<dbReference type="InterPro" id="IPR019762">
    <property type="entry name" value="Dynamin_GTPase_CS"/>
</dbReference>
<proteinExistence type="inferred from homology"/>
<dbReference type="CDD" id="cd01256">
    <property type="entry name" value="PH_dynamin"/>
    <property type="match status" value="1"/>
</dbReference>
<organism evidence="13 14">
    <name type="scientific">Apodemus speciosus</name>
    <name type="common">Large Japanese field mouse</name>
    <dbReference type="NCBI Taxonomy" id="105296"/>
    <lineage>
        <taxon>Eukaryota</taxon>
        <taxon>Metazoa</taxon>
        <taxon>Chordata</taxon>
        <taxon>Craniata</taxon>
        <taxon>Vertebrata</taxon>
        <taxon>Euteleostomi</taxon>
        <taxon>Mammalia</taxon>
        <taxon>Eutheria</taxon>
        <taxon>Euarchontoglires</taxon>
        <taxon>Glires</taxon>
        <taxon>Rodentia</taxon>
        <taxon>Myomorpha</taxon>
        <taxon>Muroidea</taxon>
        <taxon>Muridae</taxon>
        <taxon>Murinae</taxon>
        <taxon>Apodemus</taxon>
    </lineage>
</organism>
<keyword evidence="7" id="KW-0505">Motor protein</keyword>
<dbReference type="PROSITE" id="PS51718">
    <property type="entry name" value="G_DYNAMIN_2"/>
    <property type="match status" value="1"/>
</dbReference>
<evidence type="ECO:0000313" key="13">
    <source>
        <dbReference type="EMBL" id="GAB1286225.1"/>
    </source>
</evidence>
<dbReference type="InterPro" id="IPR022812">
    <property type="entry name" value="Dynamin"/>
</dbReference>
<evidence type="ECO:0000256" key="5">
    <source>
        <dbReference type="ARBA" id="ARBA00022801"/>
    </source>
</evidence>
<dbReference type="PRINTS" id="PR00195">
    <property type="entry name" value="DYNAMIN"/>
</dbReference>
<dbReference type="PROSITE" id="PS50003">
    <property type="entry name" value="PH_DOMAIN"/>
    <property type="match status" value="1"/>
</dbReference>
<dbReference type="InterPro" id="IPR000375">
    <property type="entry name" value="Dynamin_stalk"/>
</dbReference>
<dbReference type="Pfam" id="PF00169">
    <property type="entry name" value="PH"/>
    <property type="match status" value="1"/>
</dbReference>
<dbReference type="Gene3D" id="2.30.29.30">
    <property type="entry name" value="Pleckstrin-homology domain (PH domain)/Phosphotyrosine-binding domain (PTB)"/>
    <property type="match status" value="1"/>
</dbReference>
<evidence type="ECO:0000256" key="1">
    <source>
        <dbReference type="ARBA" id="ARBA00011980"/>
    </source>
</evidence>
<reference evidence="13 14" key="1">
    <citation type="submission" date="2024-08" db="EMBL/GenBank/DDBJ databases">
        <title>The draft genome of Apodemus speciosus.</title>
        <authorList>
            <person name="Nabeshima K."/>
            <person name="Suzuki S."/>
            <person name="Onuma M."/>
        </authorList>
    </citation>
    <scope>NUCLEOTIDE SEQUENCE [LARGE SCALE GENOMIC DNA]</scope>
    <source>
        <strain evidence="13">IB14-021</strain>
    </source>
</reference>
<dbReference type="SMART" id="SM00233">
    <property type="entry name" value="PH"/>
    <property type="match status" value="1"/>
</dbReference>
<gene>
    <name evidence="13" type="ORF">APTSU1_000145500</name>
</gene>
<evidence type="ECO:0000256" key="2">
    <source>
        <dbReference type="ARBA" id="ARBA00022583"/>
    </source>
</evidence>
<keyword evidence="5" id="KW-0378">Hydrolase</keyword>